<dbReference type="Pfam" id="PF14082">
    <property type="entry name" value="SduA_C"/>
    <property type="match status" value="1"/>
</dbReference>
<name>A0AB38R4X0_PARTM</name>
<accession>A0AB38R4X0</accession>
<sequence>MLTYDVQNEECVLLLNNIKIIGRYDIGFKGYLFENCPYGESEGYKYKMIKNLSISNIPNNFHFEIMNCFVKECEEPIDQLTYPICGVVFSKYNNDFSVRFQLSFDDNDDQWRRSIKWIYEYFIKELKNQINMMHNVKLNEIYGQYDTWYYIEIGDNNSNTIDEAFNKALPRLNEILLNTDLALHGIDKFVKALDFWNNNKNNNQEDEWHNFFIDFNWILSQCFSLPFILFKEKAYVGGKDISNRNGSLLDFIYKNNLFDNIALLEIKTPQTPIIGKEYRNNVFSISAELTGSINQLLNYKDKIQKEYYTSRFNSKTSYQSLNPKCILLVGTLSNLIDSERTSFELFRSELKSVEIITYDELFEKVKLIKDLLLYNTVIKEN</sequence>
<dbReference type="EMBL" id="CP063414">
    <property type="protein sequence ID" value="UOE77600.1"/>
    <property type="molecule type" value="Genomic_DNA"/>
</dbReference>
<gene>
    <name evidence="2" type="ORF">IMI45_07280</name>
</gene>
<protein>
    <submittedName>
        <fullName evidence="2">DUF4263 domain-containing protein</fullName>
    </submittedName>
</protein>
<feature type="domain" description="Shedu protein SduA C-terminal" evidence="1">
    <location>
        <begin position="203"/>
        <end position="361"/>
    </location>
</feature>
<dbReference type="AlphaFoldDB" id="A0AB38R4X0"/>
<organism evidence="2 3">
    <name type="scientific">Parageobacillus thermoglucosidasius</name>
    <name type="common">Geobacillus thermoglucosidasius</name>
    <dbReference type="NCBI Taxonomy" id="1426"/>
    <lineage>
        <taxon>Bacteria</taxon>
        <taxon>Bacillati</taxon>
        <taxon>Bacillota</taxon>
        <taxon>Bacilli</taxon>
        <taxon>Bacillales</taxon>
        <taxon>Anoxybacillaceae</taxon>
        <taxon>Parageobacillus</taxon>
    </lineage>
</organism>
<evidence type="ECO:0000313" key="2">
    <source>
        <dbReference type="EMBL" id="UOE77600.1"/>
    </source>
</evidence>
<reference evidence="2" key="1">
    <citation type="submission" date="2020-10" db="EMBL/GenBank/DDBJ databases">
        <authorList>
            <person name="Delgado J.A."/>
            <person name="Gonzalez J.M."/>
        </authorList>
    </citation>
    <scope>NUCLEOTIDE SEQUENCE</scope>
    <source>
        <strain evidence="2">23.6</strain>
    </source>
</reference>
<dbReference type="InterPro" id="IPR025359">
    <property type="entry name" value="SduA_C"/>
</dbReference>
<dbReference type="Proteomes" id="UP001058458">
    <property type="component" value="Chromosome"/>
</dbReference>
<proteinExistence type="predicted"/>
<evidence type="ECO:0000313" key="3">
    <source>
        <dbReference type="Proteomes" id="UP001058458"/>
    </source>
</evidence>
<dbReference type="RefSeq" id="WP_256834816.1">
    <property type="nucleotide sequence ID" value="NZ_CP063414.1"/>
</dbReference>
<evidence type="ECO:0000259" key="1">
    <source>
        <dbReference type="Pfam" id="PF14082"/>
    </source>
</evidence>